<dbReference type="InterPro" id="IPR027417">
    <property type="entry name" value="P-loop_NTPase"/>
</dbReference>
<dbReference type="AlphaFoldDB" id="A0A0A2WM91"/>
<dbReference type="PANTHER" id="PTHR42957:SF1">
    <property type="entry name" value="HELICASE MJ1565-RELATED"/>
    <property type="match status" value="1"/>
</dbReference>
<dbReference type="PANTHER" id="PTHR42957">
    <property type="entry name" value="HELICASE MJ1565-RELATED"/>
    <property type="match status" value="1"/>
</dbReference>
<evidence type="ECO:0000256" key="1">
    <source>
        <dbReference type="SAM" id="MobiDB-lite"/>
    </source>
</evidence>
<evidence type="ECO:0000313" key="4">
    <source>
        <dbReference type="Proteomes" id="UP000030364"/>
    </source>
</evidence>
<dbReference type="EMBL" id="JPSL02000040">
    <property type="protein sequence ID" value="KGQ21296.2"/>
    <property type="molecule type" value="Genomic_DNA"/>
</dbReference>
<proteinExistence type="predicted"/>
<dbReference type="SUPFAM" id="SSF52540">
    <property type="entry name" value="P-loop containing nucleoside triphosphate hydrolases"/>
    <property type="match status" value="1"/>
</dbReference>
<organism evidence="3 4">
    <name type="scientific">Thermus filiformis</name>
    <dbReference type="NCBI Taxonomy" id="276"/>
    <lineage>
        <taxon>Bacteria</taxon>
        <taxon>Thermotogati</taxon>
        <taxon>Deinococcota</taxon>
        <taxon>Deinococci</taxon>
        <taxon>Thermales</taxon>
        <taxon>Thermaceae</taxon>
        <taxon>Thermus</taxon>
    </lineage>
</organism>
<comment type="caution">
    <text evidence="3">The sequence shown here is derived from an EMBL/GenBank/DDBJ whole genome shotgun (WGS) entry which is preliminary data.</text>
</comment>
<feature type="region of interest" description="Disordered" evidence="1">
    <location>
        <begin position="370"/>
        <end position="400"/>
    </location>
</feature>
<dbReference type="CDD" id="cd01127">
    <property type="entry name" value="TrwB_TraG_TraD_VirD4"/>
    <property type="match status" value="1"/>
</dbReference>
<dbReference type="Gene3D" id="3.40.50.300">
    <property type="entry name" value="P-loop containing nucleotide triphosphate hydrolases"/>
    <property type="match status" value="2"/>
</dbReference>
<feature type="domain" description="Helicase HerA central" evidence="2">
    <location>
        <begin position="182"/>
        <end position="460"/>
    </location>
</feature>
<sequence length="603" mass="68450">MGVVVGSARGDYWTEIILLLTHKELEGGRGLLLGELVRVVFQERGRERSYVGMVTDAYYAPVAEKEHAKVLAEAQMNTMDLQQEDPWAVRRINFLHYRILVLGAMDEDMGLFRPSTRIVPPVLHARVFRLSEEELSRLVRASLARTEESGKGTPVGLGHLCYGAEEEGEHKGVIKPVSPALFVGRRTANFGKTGYGKSNENKVILTLVAHAFPEVGFLILDLNGEYALQTEGTTSKGLAQVFRDLGLEGRLVFYTAQDLEKIEERFGRVMGEDYQRYVEIRPLKVDFYENPELALAMAYARARLEGKSLAQYFEEAYFGFDESKENPNRMAYVYGAFRKAGLLPSPGFRVRLGNESYDLYSDWESLSSRLNQGSDQQQEESNQQQQRRNRQQQRGENQTSTRQLYRYSGRFSFLRRFHAWGAGDVFKAITTNLFEEKGRVVILDLPSLAEMADFFVQYLMTRLFERAVELYGERQANFILVLEEAHNVLGDEAGIFYRVAKEGRKYGIGMLYSTQSPSGIPSEILSQTENFLVKHLSSEEDVKALTKAKVAFAPVAGFLLSEPIIGYSYIYLEPYQPFVLPLKVRLLEEVVQELQEIPSRATS</sequence>
<evidence type="ECO:0000259" key="2">
    <source>
        <dbReference type="Pfam" id="PF01935"/>
    </source>
</evidence>
<dbReference type="Pfam" id="PF01935">
    <property type="entry name" value="DUF87"/>
    <property type="match status" value="1"/>
</dbReference>
<dbReference type="InterPro" id="IPR008571">
    <property type="entry name" value="HerA-like"/>
</dbReference>
<feature type="compositionally biased region" description="Low complexity" evidence="1">
    <location>
        <begin position="371"/>
        <end position="398"/>
    </location>
</feature>
<reference evidence="3 4" key="1">
    <citation type="journal article" date="2015" name="Genome Announc.">
        <title>Draft Genome Sequence of the Thermophile Thermus filiformis ATCC 43280, Producer of Carotenoid-(Di)glucoside-Branched Fatty Acid (Di)esters and Source of Hyperthermostable Enzymes of Biotechnological Interest.</title>
        <authorList>
            <person name="Mandelli F."/>
            <person name="Oliveira Ramires B."/>
            <person name="Couger M.B."/>
            <person name="Paixao D.A."/>
            <person name="Camilo C.M."/>
            <person name="Polikarpov I."/>
            <person name="Prade R."/>
            <person name="Riano-Pachon D.M."/>
            <person name="Squina F.M."/>
        </authorList>
    </citation>
    <scope>NUCLEOTIDE SEQUENCE [LARGE SCALE GENOMIC DNA]</scope>
    <source>
        <strain evidence="3 4">ATCC 43280</strain>
    </source>
</reference>
<evidence type="ECO:0000313" key="3">
    <source>
        <dbReference type="EMBL" id="KGQ21296.2"/>
    </source>
</evidence>
<gene>
    <name evidence="3" type="ORF">THFILI_11940</name>
</gene>
<accession>A0A0A2WM91</accession>
<name>A0A0A2WM91_THEFI</name>
<dbReference type="STRING" id="276.THFILI_11940"/>
<dbReference type="InterPro" id="IPR002789">
    <property type="entry name" value="HerA_central"/>
</dbReference>
<protein>
    <submittedName>
        <fullName evidence="3">ATPase</fullName>
    </submittedName>
</protein>
<dbReference type="Proteomes" id="UP000030364">
    <property type="component" value="Unassembled WGS sequence"/>
</dbReference>
<keyword evidence="4" id="KW-1185">Reference proteome</keyword>